<evidence type="ECO:0000313" key="4">
    <source>
        <dbReference type="Proteomes" id="UP000050794"/>
    </source>
</evidence>
<feature type="compositionally biased region" description="Basic and acidic residues" evidence="1">
    <location>
        <begin position="152"/>
        <end position="161"/>
    </location>
</feature>
<dbReference type="Proteomes" id="UP000050794">
    <property type="component" value="Unassembled WGS sequence"/>
</dbReference>
<dbReference type="AlphaFoldDB" id="A0A183V3S7"/>
<feature type="compositionally biased region" description="Basic residues" evidence="1">
    <location>
        <begin position="162"/>
        <end position="172"/>
    </location>
</feature>
<feature type="compositionally biased region" description="Polar residues" evidence="1">
    <location>
        <begin position="173"/>
        <end position="182"/>
    </location>
</feature>
<evidence type="ECO:0000256" key="2">
    <source>
        <dbReference type="SAM" id="Phobius"/>
    </source>
</evidence>
<keyword evidence="4" id="KW-1185">Reference proteome</keyword>
<gene>
    <name evidence="3" type="ORF">TCNE_LOCUS15397</name>
</gene>
<feature type="region of interest" description="Disordered" evidence="1">
    <location>
        <begin position="152"/>
        <end position="182"/>
    </location>
</feature>
<evidence type="ECO:0000313" key="5">
    <source>
        <dbReference type="WBParaSite" id="TCNE_0001539801-mRNA-1"/>
    </source>
</evidence>
<reference evidence="5" key="1">
    <citation type="submission" date="2016-06" db="UniProtKB">
        <authorList>
            <consortium name="WormBaseParasite"/>
        </authorList>
    </citation>
    <scope>IDENTIFICATION</scope>
</reference>
<feature type="transmembrane region" description="Helical" evidence="2">
    <location>
        <begin position="6"/>
        <end position="21"/>
    </location>
</feature>
<protein>
    <submittedName>
        <fullName evidence="3 5">Uncharacterized protein</fullName>
    </submittedName>
</protein>
<keyword evidence="2" id="KW-0472">Membrane</keyword>
<keyword evidence="2" id="KW-0812">Transmembrane</keyword>
<evidence type="ECO:0000256" key="1">
    <source>
        <dbReference type="SAM" id="MobiDB-lite"/>
    </source>
</evidence>
<dbReference type="EMBL" id="UYWY01022832">
    <property type="protein sequence ID" value="VDM46718.1"/>
    <property type="molecule type" value="Genomic_DNA"/>
</dbReference>
<reference evidence="3 4" key="2">
    <citation type="submission" date="2018-11" db="EMBL/GenBank/DDBJ databases">
        <authorList>
            <consortium name="Pathogen Informatics"/>
        </authorList>
    </citation>
    <scope>NUCLEOTIDE SEQUENCE [LARGE SCALE GENOMIC DNA]</scope>
</reference>
<name>A0A183V3S7_TOXCA</name>
<sequence length="223" mass="25521">MVVIMVIIFFGCIIFLVRYYYKDREEELMNGSSFVNERPIVRIEKEKSPYVITPTQKITQQFLSGQKAPALIECNSEDIAGVLDFMAANIETLDDSAFRPANVRMRLVPRAKTRFDDASMPPFEVQPTLQKMIFAQSPKFQIGAAMNELNKRKLNERDRKPSSKSKQNKQVRNKSTPKWQKAAQKTQLGHIRDALSDIYFMAALFYKSTLLTQSCCLEDGFGS</sequence>
<dbReference type="WBParaSite" id="TCNE_0001539801-mRNA-1">
    <property type="protein sequence ID" value="TCNE_0001539801-mRNA-1"/>
    <property type="gene ID" value="TCNE_0001539801"/>
</dbReference>
<accession>A0A183V3S7</accession>
<keyword evidence="2" id="KW-1133">Transmembrane helix</keyword>
<evidence type="ECO:0000313" key="3">
    <source>
        <dbReference type="EMBL" id="VDM46718.1"/>
    </source>
</evidence>
<proteinExistence type="predicted"/>
<organism evidence="4 5">
    <name type="scientific">Toxocara canis</name>
    <name type="common">Canine roundworm</name>
    <dbReference type="NCBI Taxonomy" id="6265"/>
    <lineage>
        <taxon>Eukaryota</taxon>
        <taxon>Metazoa</taxon>
        <taxon>Ecdysozoa</taxon>
        <taxon>Nematoda</taxon>
        <taxon>Chromadorea</taxon>
        <taxon>Rhabditida</taxon>
        <taxon>Spirurina</taxon>
        <taxon>Ascaridomorpha</taxon>
        <taxon>Ascaridoidea</taxon>
        <taxon>Toxocaridae</taxon>
        <taxon>Toxocara</taxon>
    </lineage>
</organism>